<proteinExistence type="predicted"/>
<feature type="compositionally biased region" description="Basic and acidic residues" evidence="1">
    <location>
        <begin position="29"/>
        <end position="40"/>
    </location>
</feature>
<feature type="region of interest" description="Disordered" evidence="1">
    <location>
        <begin position="1"/>
        <end position="40"/>
    </location>
</feature>
<name>A0A5J9VBW1_9POAL</name>
<evidence type="ECO:0000256" key="1">
    <source>
        <dbReference type="SAM" id="MobiDB-lite"/>
    </source>
</evidence>
<feature type="region of interest" description="Disordered" evidence="1">
    <location>
        <begin position="428"/>
        <end position="449"/>
    </location>
</feature>
<dbReference type="PANTHER" id="PTHR34792:SF1">
    <property type="entry name" value="OS02G0121500 PROTEIN"/>
    <property type="match status" value="1"/>
</dbReference>
<dbReference type="Gramene" id="TVU33609">
    <property type="protein sequence ID" value="TVU33609"/>
    <property type="gene ID" value="EJB05_25434"/>
</dbReference>
<dbReference type="PANTHER" id="PTHR34792">
    <property type="entry name" value="OS02G0121500 PROTEIN"/>
    <property type="match status" value="1"/>
</dbReference>
<evidence type="ECO:0000313" key="3">
    <source>
        <dbReference type="Proteomes" id="UP000324897"/>
    </source>
</evidence>
<gene>
    <name evidence="2" type="ORF">EJB05_25434</name>
</gene>
<dbReference type="Proteomes" id="UP000324897">
    <property type="component" value="Chromosome 1"/>
</dbReference>
<accession>A0A5J9VBW1</accession>
<reference evidence="2 3" key="1">
    <citation type="journal article" date="2019" name="Sci. Rep.">
        <title>A high-quality genome of Eragrostis curvula grass provides insights into Poaceae evolution and supports new strategies to enhance forage quality.</title>
        <authorList>
            <person name="Carballo J."/>
            <person name="Santos B.A.C.M."/>
            <person name="Zappacosta D."/>
            <person name="Garbus I."/>
            <person name="Selva J.P."/>
            <person name="Gallo C.A."/>
            <person name="Diaz A."/>
            <person name="Albertini E."/>
            <person name="Caccamo M."/>
            <person name="Echenique V."/>
        </authorList>
    </citation>
    <scope>NUCLEOTIDE SEQUENCE [LARGE SCALE GENOMIC DNA]</scope>
    <source>
        <strain evidence="3">cv. Victoria</strain>
        <tissue evidence="2">Leaf</tissue>
    </source>
</reference>
<comment type="caution">
    <text evidence="2">The sequence shown here is derived from an EMBL/GenBank/DDBJ whole genome shotgun (WGS) entry which is preliminary data.</text>
</comment>
<sequence length="656" mass="71748">MENGKLVVGLTRRHVIGSGSSSRPATDCNRNDTEDGDHKAALRQKKLKAKTMKWRSSNKDMNSKVEAGGSDRIYDDDTVLSSVTAASFNSLISKKRVRTLGKVAQQCDAIDPPVPRKLRSAINKRAGRIVPGSSRHVKKRRHLSAISAQISSVDQKTRFNESSLLTEEEEVADALLSLSKTPAICELTTDRTIADSSNINVSSNSYSEGAAKKGDRITLLPNTADELANQAACIVERTDSVPHVNPVPGSTNQSNDINSPLPENTQIQDLSLGVVANVPSPCKDSVNNSAQKQLKVQFDDSKSYTAQKPEASLWLVNPNKSDTLTHENGKAKNISAPDAVTLSEIVPRIQAPLPCTPDGPSSSRLAVQSNTISEFSKVTASGSHDKHSYLQLPLVKNTVPTKTWKRSMTHVYVSHVIQMHLNKEKASQNQAKPEERGHIHASRPPNSSIFHKSNAQDETCYAVQLDVRVPVQPSAGISDMSAGRQKIVSVTTSLRHLKMVGGNFLNLPTSTAVPGAQHVQYLHPQITPRGQMPYPFPHLVHSRANLTHAATLHQMQQYMCNPGYAPRPGLTANSSAMMKLQQLIPTQQQQQMWQFHVPQYQPRPDAAPPSGAAWHTMSSNLRQVPMLPPPAMPPQMELLCAPYQGGSRQPQQLRLM</sequence>
<dbReference type="EMBL" id="RWGY01000011">
    <property type="protein sequence ID" value="TVU33609.1"/>
    <property type="molecule type" value="Genomic_DNA"/>
</dbReference>
<keyword evidence="3" id="KW-1185">Reference proteome</keyword>
<dbReference type="AlphaFoldDB" id="A0A5J9VBW1"/>
<organism evidence="2 3">
    <name type="scientific">Eragrostis curvula</name>
    <name type="common">weeping love grass</name>
    <dbReference type="NCBI Taxonomy" id="38414"/>
    <lineage>
        <taxon>Eukaryota</taxon>
        <taxon>Viridiplantae</taxon>
        <taxon>Streptophyta</taxon>
        <taxon>Embryophyta</taxon>
        <taxon>Tracheophyta</taxon>
        <taxon>Spermatophyta</taxon>
        <taxon>Magnoliopsida</taxon>
        <taxon>Liliopsida</taxon>
        <taxon>Poales</taxon>
        <taxon>Poaceae</taxon>
        <taxon>PACMAD clade</taxon>
        <taxon>Chloridoideae</taxon>
        <taxon>Eragrostideae</taxon>
        <taxon>Eragrostidinae</taxon>
        <taxon>Eragrostis</taxon>
    </lineage>
</organism>
<feature type="non-terminal residue" evidence="2">
    <location>
        <position position="1"/>
    </location>
</feature>
<protein>
    <submittedName>
        <fullName evidence="2">Uncharacterized protein</fullName>
    </submittedName>
</protein>
<feature type="compositionally biased region" description="Basic and acidic residues" evidence="1">
    <location>
        <begin position="428"/>
        <end position="438"/>
    </location>
</feature>
<evidence type="ECO:0000313" key="2">
    <source>
        <dbReference type="EMBL" id="TVU33609.1"/>
    </source>
</evidence>
<dbReference type="OrthoDB" id="778649at2759"/>
<dbReference type="InterPro" id="IPR040305">
    <property type="entry name" value="At1g75730-like"/>
</dbReference>